<keyword evidence="1" id="KW-0812">Transmembrane</keyword>
<evidence type="ECO:0000256" key="1">
    <source>
        <dbReference type="SAM" id="Phobius"/>
    </source>
</evidence>
<gene>
    <name evidence="2" type="ORF">SOP96_18755</name>
</gene>
<organism evidence="2 3">
    <name type="scientific">Chryseobacterium salviniae</name>
    <dbReference type="NCBI Taxonomy" id="3101750"/>
    <lineage>
        <taxon>Bacteria</taxon>
        <taxon>Pseudomonadati</taxon>
        <taxon>Bacteroidota</taxon>
        <taxon>Flavobacteriia</taxon>
        <taxon>Flavobacteriales</taxon>
        <taxon>Weeksellaceae</taxon>
        <taxon>Chryseobacterium group</taxon>
        <taxon>Chryseobacterium</taxon>
    </lineage>
</organism>
<feature type="transmembrane region" description="Helical" evidence="1">
    <location>
        <begin position="5"/>
        <end position="24"/>
    </location>
</feature>
<dbReference type="Proteomes" id="UP001348397">
    <property type="component" value="Unassembled WGS sequence"/>
</dbReference>
<name>A0ABU6HY91_9FLAO</name>
<protein>
    <submittedName>
        <fullName evidence="2">Uncharacterized protein</fullName>
    </submittedName>
</protein>
<feature type="transmembrane region" description="Helical" evidence="1">
    <location>
        <begin position="195"/>
        <end position="214"/>
    </location>
</feature>
<proteinExistence type="predicted"/>
<accession>A0ABU6HY91</accession>
<dbReference type="RefSeq" id="WP_326322406.1">
    <property type="nucleotide sequence ID" value="NZ_JAYLAA010000066.1"/>
</dbReference>
<sequence length="226" mass="26711">MKRIYYVPGLISALLIPVLFWYYINPYIDNTKYNIVDIGIPAKLREDKSNDLYSFESVRNWDYKKIKVDPSKAKENSRFYVSEIKALQKRNQKDSGIEFILNNNNTYGDFVSLLNDMAIAKQETYALDLEKTGHLFATVNYIDPKAEKSKEMDCLLCNDVIDNFYEPTFSDKIYDFISWQYHKKNFENVSKLPKGAYYIIFGFLLFLNISMLSIKERFQIQRLRLL</sequence>
<comment type="caution">
    <text evidence="2">The sequence shown here is derived from an EMBL/GenBank/DDBJ whole genome shotgun (WGS) entry which is preliminary data.</text>
</comment>
<evidence type="ECO:0000313" key="3">
    <source>
        <dbReference type="Proteomes" id="UP001348397"/>
    </source>
</evidence>
<keyword evidence="1" id="KW-0472">Membrane</keyword>
<dbReference type="EMBL" id="JAYLAA010000066">
    <property type="protein sequence ID" value="MEC3877754.1"/>
    <property type="molecule type" value="Genomic_DNA"/>
</dbReference>
<keyword evidence="3" id="KW-1185">Reference proteome</keyword>
<reference evidence="2 3" key="1">
    <citation type="submission" date="2024-01" db="EMBL/GenBank/DDBJ databases">
        <title>Chryseobacterium sp. T9W2-O.</title>
        <authorList>
            <person name="Maltman C."/>
        </authorList>
    </citation>
    <scope>NUCLEOTIDE SEQUENCE [LARGE SCALE GENOMIC DNA]</scope>
    <source>
        <strain evidence="2 3">T9W2-O</strain>
    </source>
</reference>
<keyword evidence="1" id="KW-1133">Transmembrane helix</keyword>
<evidence type="ECO:0000313" key="2">
    <source>
        <dbReference type="EMBL" id="MEC3877754.1"/>
    </source>
</evidence>